<gene>
    <name evidence="1" type="ORF">FC093_03160</name>
</gene>
<dbReference type="AlphaFoldDB" id="A0A4U3LAB1"/>
<reference evidence="1 2" key="1">
    <citation type="submission" date="2019-05" db="EMBL/GenBank/DDBJ databases">
        <title>Panacibacter sp. strain 17mud1-8 Genome sequencing and assembly.</title>
        <authorList>
            <person name="Chhetri G."/>
        </authorList>
    </citation>
    <scope>NUCLEOTIDE SEQUENCE [LARGE SCALE GENOMIC DNA]</scope>
    <source>
        <strain evidence="1 2">17mud1-8</strain>
    </source>
</reference>
<name>A0A4U3LAB1_9BACT</name>
<accession>A0A4U3LAB1</accession>
<protein>
    <submittedName>
        <fullName evidence="1">Uncharacterized protein</fullName>
    </submittedName>
</protein>
<evidence type="ECO:0000313" key="2">
    <source>
        <dbReference type="Proteomes" id="UP000305848"/>
    </source>
</evidence>
<dbReference type="Proteomes" id="UP000305848">
    <property type="component" value="Unassembled WGS sequence"/>
</dbReference>
<sequence>MSSCAKKLHFATSTVVPAAEGTVKYKKDDNGNYAISVKIVNLADPKKLVPSKNTYVLWMETDRSNVQNLGQINSSSGWFSSTLKASLEAVTPYKPRSFFVTAEDNATVTYPSPQVVLRTQ</sequence>
<proteinExistence type="predicted"/>
<organism evidence="1 2">
    <name type="scientific">Ilyomonas limi</name>
    <dbReference type="NCBI Taxonomy" id="2575867"/>
    <lineage>
        <taxon>Bacteria</taxon>
        <taxon>Pseudomonadati</taxon>
        <taxon>Bacteroidota</taxon>
        <taxon>Chitinophagia</taxon>
        <taxon>Chitinophagales</taxon>
        <taxon>Chitinophagaceae</taxon>
        <taxon>Ilyomonas</taxon>
    </lineage>
</organism>
<evidence type="ECO:0000313" key="1">
    <source>
        <dbReference type="EMBL" id="TKK72090.1"/>
    </source>
</evidence>
<dbReference type="EMBL" id="SZQL01000001">
    <property type="protein sequence ID" value="TKK72090.1"/>
    <property type="molecule type" value="Genomic_DNA"/>
</dbReference>
<keyword evidence="2" id="KW-1185">Reference proteome</keyword>
<dbReference type="OrthoDB" id="676347at2"/>
<comment type="caution">
    <text evidence="1">The sequence shown here is derived from an EMBL/GenBank/DDBJ whole genome shotgun (WGS) entry which is preliminary data.</text>
</comment>